<gene>
    <name evidence="1" type="ORF">C7T94_15020</name>
</gene>
<keyword evidence="2" id="KW-1185">Reference proteome</keyword>
<proteinExistence type="predicted"/>
<protein>
    <submittedName>
        <fullName evidence="1">3-oxoacyl-ACP synthase</fullName>
    </submittedName>
</protein>
<evidence type="ECO:0000313" key="1">
    <source>
        <dbReference type="EMBL" id="PST82437.1"/>
    </source>
</evidence>
<dbReference type="OrthoDB" id="667380at2"/>
<evidence type="ECO:0000313" key="2">
    <source>
        <dbReference type="Proteomes" id="UP000240912"/>
    </source>
</evidence>
<name>A0A2T3HJ27_9SPHI</name>
<sequence>MQDFKTQVVEAVLALTDQRLDEAGTALRLAEEAAKDDTKSSAGDKYETTREMMQQQIDNNRKLLFEAGRQRAFLLQLPLAATATVSNGSLVRTSLGWFFISISAGQVAAGGIPVTAISQAAPLGRLLMSQIPGKSVTFNGRTFLIEEIL</sequence>
<dbReference type="AlphaFoldDB" id="A0A2T3HJ27"/>
<accession>A0A2T3HJ27</accession>
<dbReference type="EMBL" id="PYLS01000006">
    <property type="protein sequence ID" value="PST82437.1"/>
    <property type="molecule type" value="Genomic_DNA"/>
</dbReference>
<reference evidence="1 2" key="1">
    <citation type="submission" date="2018-03" db="EMBL/GenBank/DDBJ databases">
        <authorList>
            <person name="Keele B.F."/>
        </authorList>
    </citation>
    <scope>NUCLEOTIDE SEQUENCE [LARGE SCALE GENOMIC DNA]</scope>
    <source>
        <strain evidence="1 2">YL28-9</strain>
    </source>
</reference>
<dbReference type="Proteomes" id="UP000240912">
    <property type="component" value="Unassembled WGS sequence"/>
</dbReference>
<comment type="caution">
    <text evidence="1">The sequence shown here is derived from an EMBL/GenBank/DDBJ whole genome shotgun (WGS) entry which is preliminary data.</text>
</comment>
<organism evidence="1 2">
    <name type="scientific">Pedobacter yulinensis</name>
    <dbReference type="NCBI Taxonomy" id="2126353"/>
    <lineage>
        <taxon>Bacteria</taxon>
        <taxon>Pseudomonadati</taxon>
        <taxon>Bacteroidota</taxon>
        <taxon>Sphingobacteriia</taxon>
        <taxon>Sphingobacteriales</taxon>
        <taxon>Sphingobacteriaceae</taxon>
        <taxon>Pedobacter</taxon>
    </lineage>
</organism>